<dbReference type="InterPro" id="IPR036196">
    <property type="entry name" value="Ptyr_pPase_sf"/>
</dbReference>
<evidence type="ECO:0000313" key="1">
    <source>
        <dbReference type="EMBL" id="MBD5782420.1"/>
    </source>
</evidence>
<dbReference type="InterPro" id="IPR016919">
    <property type="entry name" value="UCP029416_PTP"/>
</dbReference>
<reference evidence="1" key="1">
    <citation type="submission" date="2020-09" db="EMBL/GenBank/DDBJ databases">
        <title>Pelagicoccus enzymogenes sp. nov. with an EPS production, isolated from marine sediment.</title>
        <authorList>
            <person name="Feng X."/>
        </authorList>
    </citation>
    <scope>NUCLEOTIDE SEQUENCE</scope>
    <source>
        <strain evidence="1">NFK12</strain>
    </source>
</reference>
<dbReference type="PIRSF" id="PIRSF029416">
    <property type="entry name" value="UCP029416_PTP"/>
    <property type="match status" value="1"/>
</dbReference>
<evidence type="ECO:0000313" key="2">
    <source>
        <dbReference type="Proteomes" id="UP000622317"/>
    </source>
</evidence>
<comment type="caution">
    <text evidence="1">The sequence shown here is derived from an EMBL/GenBank/DDBJ whole genome shotgun (WGS) entry which is preliminary data.</text>
</comment>
<dbReference type="AlphaFoldDB" id="A0A927FEW3"/>
<accession>A0A927FEW3</accession>
<dbReference type="EMBL" id="JACYFG010000061">
    <property type="protein sequence ID" value="MBD5782420.1"/>
    <property type="molecule type" value="Genomic_DNA"/>
</dbReference>
<protein>
    <submittedName>
        <fullName evidence="1">Phosphotyrosine protein phosphatase</fullName>
    </submittedName>
</protein>
<organism evidence="1 2">
    <name type="scientific">Pelagicoccus enzymogenes</name>
    <dbReference type="NCBI Taxonomy" id="2773457"/>
    <lineage>
        <taxon>Bacteria</taxon>
        <taxon>Pseudomonadati</taxon>
        <taxon>Verrucomicrobiota</taxon>
        <taxon>Opitutia</taxon>
        <taxon>Puniceicoccales</taxon>
        <taxon>Pelagicoccaceae</taxon>
        <taxon>Pelagicoccus</taxon>
    </lineage>
</organism>
<dbReference type="Gene3D" id="3.40.50.2300">
    <property type="match status" value="1"/>
</dbReference>
<keyword evidence="2" id="KW-1185">Reference proteome</keyword>
<dbReference type="SUPFAM" id="SSF52788">
    <property type="entry name" value="Phosphotyrosine protein phosphatases I"/>
    <property type="match status" value="1"/>
</dbReference>
<gene>
    <name evidence="1" type="ORF">IEN85_23170</name>
</gene>
<sequence>MNQWRSPTAERIYGRKPFFNARSGGTSSKARHRVSHTDLHWADVIFVMENKHKRRLQAKYPELMRYQNVHVLDIQDNYKFMDPELVDILQRSIDPILADYS</sequence>
<name>A0A927FEW3_9BACT</name>
<proteinExistence type="predicted"/>
<dbReference type="Proteomes" id="UP000622317">
    <property type="component" value="Unassembled WGS sequence"/>
</dbReference>